<evidence type="ECO:0000313" key="4">
    <source>
        <dbReference type="Proteomes" id="UP000324705"/>
    </source>
</evidence>
<dbReference type="CDD" id="cd18316">
    <property type="entry name" value="BTB_POZ_KCTD-like"/>
    <property type="match status" value="1"/>
</dbReference>
<dbReference type="SUPFAM" id="SSF54695">
    <property type="entry name" value="POZ domain"/>
    <property type="match status" value="1"/>
</dbReference>
<comment type="pathway">
    <text evidence="1">Protein modification; protein ubiquitination.</text>
</comment>
<dbReference type="Gene3D" id="3.30.710.10">
    <property type="entry name" value="Potassium Channel Kv1.1, Chain A"/>
    <property type="match status" value="1"/>
</dbReference>
<feature type="domain" description="BTB" evidence="2">
    <location>
        <begin position="9"/>
        <end position="112"/>
    </location>
</feature>
<dbReference type="PANTHER" id="PTHR14499:SF77">
    <property type="entry name" value="OS02G0612700 PROTEIN"/>
    <property type="match status" value="1"/>
</dbReference>
<dbReference type="AlphaFoldDB" id="A0A9R0R7X6"/>
<evidence type="ECO:0000256" key="1">
    <source>
        <dbReference type="ARBA" id="ARBA00004906"/>
    </source>
</evidence>
<dbReference type="EMBL" id="LT934112">
    <property type="protein sequence ID" value="VAH22457.1"/>
    <property type="molecule type" value="Genomic_DNA"/>
</dbReference>
<dbReference type="Pfam" id="PF02214">
    <property type="entry name" value="BTB_2"/>
    <property type="match status" value="1"/>
</dbReference>
<dbReference type="InterPro" id="IPR015943">
    <property type="entry name" value="WD40/YVTN_repeat-like_dom_sf"/>
</dbReference>
<protein>
    <recommendedName>
        <fullName evidence="2">BTB domain-containing protein</fullName>
    </recommendedName>
</protein>
<dbReference type="InterPro" id="IPR011333">
    <property type="entry name" value="SKP1/BTB/POZ_sf"/>
</dbReference>
<sequence length="445" mass="48475">MCTPQTASGRIRLNVGGQVFETTADTLRGAGEGTMLAAMLEPCWNAGATGGVPEYFIDRDPACFASLLNMLRTGELHVPAGVPERMLFQEASYYGLLDRVRATRIGELDLSRTRLAASVPPGRAPVDRPAVRAAPDGGCCVTHGPIVRVYNWMLEERQPVCLTPVEPVRDAVYLSDTTLLVGGRGMAAFSVLTGDLSHHFRIAHEGKKTARLFNARALAFDQQTNVFASCNNSGITPEIGYGIGVWDCITGEQTSYFFDRKYVYALTDASKLQWLASTNALMAVKACSPKDAFSPSSITLVDFRDMSVVWSWSVGSRRLDEKHVADAVVMEDERSVRLISQNHDLGFLDIRSRGSFQQPWTYQSKATTPICYPKLAVHGGLLLASKDDTISVYGGPNHDHLRLALRGSQGGGAIADFSVGGDRLFAVHHEDNVLDVWETLPPPIA</sequence>
<name>A0A9R0R7X6_TRITD</name>
<reference evidence="3 4" key="1">
    <citation type="submission" date="2017-09" db="EMBL/GenBank/DDBJ databases">
        <authorList>
            <consortium name="International Durum Wheat Genome Sequencing Consortium (IDWGSC)"/>
            <person name="Milanesi L."/>
        </authorList>
    </citation>
    <scope>NUCLEOTIDE SEQUENCE [LARGE SCALE GENOMIC DNA]</scope>
    <source>
        <strain evidence="4">cv. Svevo</strain>
    </source>
</reference>
<dbReference type="Gramene" id="TRITD1Bv1G205650.1">
    <property type="protein sequence ID" value="TRITD1Bv1G205650.1"/>
    <property type="gene ID" value="TRITD1Bv1G205650"/>
</dbReference>
<dbReference type="InterPro" id="IPR000210">
    <property type="entry name" value="BTB/POZ_dom"/>
</dbReference>
<dbReference type="OMA" id="KATTPIC"/>
<dbReference type="InterPro" id="IPR003131">
    <property type="entry name" value="T1-type_BTB"/>
</dbReference>
<organism evidence="3 4">
    <name type="scientific">Triticum turgidum subsp. durum</name>
    <name type="common">Durum wheat</name>
    <name type="synonym">Triticum durum</name>
    <dbReference type="NCBI Taxonomy" id="4567"/>
    <lineage>
        <taxon>Eukaryota</taxon>
        <taxon>Viridiplantae</taxon>
        <taxon>Streptophyta</taxon>
        <taxon>Embryophyta</taxon>
        <taxon>Tracheophyta</taxon>
        <taxon>Spermatophyta</taxon>
        <taxon>Magnoliopsida</taxon>
        <taxon>Liliopsida</taxon>
        <taxon>Poales</taxon>
        <taxon>Poaceae</taxon>
        <taxon>BOP clade</taxon>
        <taxon>Pooideae</taxon>
        <taxon>Triticodae</taxon>
        <taxon>Triticeae</taxon>
        <taxon>Triticinae</taxon>
        <taxon>Triticum</taxon>
    </lineage>
</organism>
<dbReference type="SMART" id="SM00225">
    <property type="entry name" value="BTB"/>
    <property type="match status" value="1"/>
</dbReference>
<evidence type="ECO:0000313" key="3">
    <source>
        <dbReference type="EMBL" id="VAH22457.1"/>
    </source>
</evidence>
<evidence type="ECO:0000259" key="2">
    <source>
        <dbReference type="SMART" id="SM00225"/>
    </source>
</evidence>
<dbReference type="GO" id="GO:0051260">
    <property type="term" value="P:protein homooligomerization"/>
    <property type="evidence" value="ECO:0007669"/>
    <property type="project" value="InterPro"/>
</dbReference>
<dbReference type="InterPro" id="IPR057441">
    <property type="entry name" value="Beta_prop_At2g24240"/>
</dbReference>
<proteinExistence type="predicted"/>
<accession>A0A9R0R7X6</accession>
<keyword evidence="4" id="KW-1185">Reference proteome</keyword>
<dbReference type="Proteomes" id="UP000324705">
    <property type="component" value="Chromosome 1B"/>
</dbReference>
<gene>
    <name evidence="3" type="ORF">TRITD_1Bv1G205650</name>
</gene>
<dbReference type="SUPFAM" id="SSF101908">
    <property type="entry name" value="Putative isomerase YbhE"/>
    <property type="match status" value="1"/>
</dbReference>
<dbReference type="PANTHER" id="PTHR14499">
    <property type="entry name" value="POTASSIUM CHANNEL TETRAMERIZATION DOMAIN-CONTAINING"/>
    <property type="match status" value="1"/>
</dbReference>
<dbReference type="Pfam" id="PF25279">
    <property type="entry name" value="Beta_prop_At2g24240"/>
    <property type="match status" value="1"/>
</dbReference>
<dbReference type="Gene3D" id="2.130.10.10">
    <property type="entry name" value="YVTN repeat-like/Quinoprotein amine dehydrogenase"/>
    <property type="match status" value="1"/>
</dbReference>